<keyword evidence="5" id="KW-1185">Reference proteome</keyword>
<dbReference type="GO" id="GO:0006869">
    <property type="term" value="P:lipid transport"/>
    <property type="evidence" value="ECO:0007669"/>
    <property type="project" value="InterPro"/>
</dbReference>
<dbReference type="Gramene" id="Manes.02G070900.1.v8.1">
    <property type="protein sequence ID" value="Manes.02G070900.1.v8.1.CDS.1"/>
    <property type="gene ID" value="Manes.02G070900.v8.1"/>
</dbReference>
<dbReference type="SUPFAM" id="SSF47699">
    <property type="entry name" value="Bifunctional inhibitor/lipid-transfer protein/seed storage 2S albumin"/>
    <property type="match status" value="1"/>
</dbReference>
<name>A0A2C9WD60_MANES</name>
<evidence type="ECO:0000313" key="5">
    <source>
        <dbReference type="Proteomes" id="UP000091857"/>
    </source>
</evidence>
<reference evidence="5" key="1">
    <citation type="journal article" date="2016" name="Nat. Biotechnol.">
        <title>Sequencing wild and cultivated cassava and related species reveals extensive interspecific hybridization and genetic diversity.</title>
        <authorList>
            <person name="Bredeson J.V."/>
            <person name="Lyons J.B."/>
            <person name="Prochnik S.E."/>
            <person name="Wu G.A."/>
            <person name="Ha C.M."/>
            <person name="Edsinger-Gonzales E."/>
            <person name="Grimwood J."/>
            <person name="Schmutz J."/>
            <person name="Rabbi I.Y."/>
            <person name="Egesi C."/>
            <person name="Nauluvula P."/>
            <person name="Lebot V."/>
            <person name="Ndunguru J."/>
            <person name="Mkamilo G."/>
            <person name="Bart R.S."/>
            <person name="Setter T.L."/>
            <person name="Gleadow R.M."/>
            <person name="Kulakow P."/>
            <person name="Ferguson M.E."/>
            <person name="Rounsley S."/>
            <person name="Rokhsar D.S."/>
        </authorList>
    </citation>
    <scope>NUCLEOTIDE SEQUENCE [LARGE SCALE GENOMIC DNA]</scope>
    <source>
        <strain evidence="5">cv. AM560-2</strain>
    </source>
</reference>
<dbReference type="Proteomes" id="UP000091857">
    <property type="component" value="Chromosome 2"/>
</dbReference>
<dbReference type="OMA" id="GQFIKNS"/>
<dbReference type="EMBL" id="CM004388">
    <property type="protein sequence ID" value="OAY57106.1"/>
    <property type="molecule type" value="Genomic_DNA"/>
</dbReference>
<evidence type="ECO:0000256" key="3">
    <source>
        <dbReference type="SAM" id="SignalP"/>
    </source>
</evidence>
<evidence type="ECO:0000313" key="4">
    <source>
        <dbReference type="EMBL" id="OAY57106.1"/>
    </source>
</evidence>
<dbReference type="STRING" id="3983.A0A2C9WD60"/>
<feature type="signal peptide" evidence="3">
    <location>
        <begin position="1"/>
        <end position="26"/>
    </location>
</feature>
<protein>
    <submittedName>
        <fullName evidence="4">Uncharacterized protein</fullName>
    </submittedName>
</protein>
<keyword evidence="3" id="KW-0732">Signal</keyword>
<keyword evidence="2" id="KW-0446">Lipid-binding</keyword>
<accession>A0A2C9WD60</accession>
<dbReference type="InterPro" id="IPR036312">
    <property type="entry name" value="Bifun_inhib/LTP/seed_sf"/>
</dbReference>
<evidence type="ECO:0000256" key="1">
    <source>
        <dbReference type="ARBA" id="ARBA00022448"/>
    </source>
</evidence>
<proteinExistence type="predicted"/>
<dbReference type="GO" id="GO:0008289">
    <property type="term" value="F:lipid binding"/>
    <property type="evidence" value="ECO:0007669"/>
    <property type="project" value="UniProtKB-KW"/>
</dbReference>
<feature type="chain" id="PRO_5013107352" evidence="3">
    <location>
        <begin position="27"/>
        <end position="94"/>
    </location>
</feature>
<dbReference type="CDD" id="cd01959">
    <property type="entry name" value="nsLTP2"/>
    <property type="match status" value="1"/>
</dbReference>
<comment type="caution">
    <text evidence="4">The sequence shown here is derived from an EMBL/GenBank/DDBJ whole genome shotgun (WGS) entry which is preliminary data.</text>
</comment>
<organism evidence="4 5">
    <name type="scientific">Manihot esculenta</name>
    <name type="common">Cassava</name>
    <name type="synonym">Jatropha manihot</name>
    <dbReference type="NCBI Taxonomy" id="3983"/>
    <lineage>
        <taxon>Eukaryota</taxon>
        <taxon>Viridiplantae</taxon>
        <taxon>Streptophyta</taxon>
        <taxon>Embryophyta</taxon>
        <taxon>Tracheophyta</taxon>
        <taxon>Spermatophyta</taxon>
        <taxon>Magnoliopsida</taxon>
        <taxon>eudicotyledons</taxon>
        <taxon>Gunneridae</taxon>
        <taxon>Pentapetalae</taxon>
        <taxon>rosids</taxon>
        <taxon>fabids</taxon>
        <taxon>Malpighiales</taxon>
        <taxon>Euphorbiaceae</taxon>
        <taxon>Crotonoideae</taxon>
        <taxon>Manihoteae</taxon>
        <taxon>Manihot</taxon>
    </lineage>
</organism>
<gene>
    <name evidence="4" type="ORF">MANES_02G070900v8</name>
</gene>
<dbReference type="Gene3D" id="1.10.110.10">
    <property type="entry name" value="Plant lipid-transfer and hydrophobic proteins"/>
    <property type="match status" value="1"/>
</dbReference>
<sequence length="94" mass="10274">MNNMSYFYLCMVVIQMVSMEAQVGSAVTCSPSEVTVCLPAVAMSKPPSAACCRKSREQRPCLCGYLKNPNLKQFISSLGDRRVARVCGVPYPTC</sequence>
<dbReference type="PANTHER" id="PTHR33214:SF44">
    <property type="entry name" value="NON-SPECIFIC LIPID TRANSFER PROTEIN GPI-ANCHORED 33"/>
    <property type="match status" value="1"/>
</dbReference>
<dbReference type="PANTHER" id="PTHR33214">
    <property type="entry name" value="BIFUNCTIONAL INHIBITOR/LIPID-TRANSFER PROTEIN/SEED STORAGE 2S ALBUMIN SUPERFAMILY PROTEIN"/>
    <property type="match status" value="1"/>
</dbReference>
<dbReference type="AlphaFoldDB" id="A0A2C9WD60"/>
<keyword evidence="1" id="KW-0813">Transport</keyword>
<evidence type="ECO:0000256" key="2">
    <source>
        <dbReference type="ARBA" id="ARBA00023121"/>
    </source>
</evidence>
<dbReference type="InterPro" id="IPR033872">
    <property type="entry name" value="nsLTP2"/>
</dbReference>